<dbReference type="PANTHER" id="PTHR37423">
    <property type="entry name" value="SOLUBLE LYTIC MUREIN TRANSGLYCOSYLASE-RELATED"/>
    <property type="match status" value="1"/>
</dbReference>
<dbReference type="PROSITE" id="PS00922">
    <property type="entry name" value="TRANSGLYCOSYLASE"/>
    <property type="match status" value="1"/>
</dbReference>
<dbReference type="CDD" id="cd13401">
    <property type="entry name" value="Slt70-like"/>
    <property type="match status" value="1"/>
</dbReference>
<comment type="similarity">
    <text evidence="2">Belongs to the virb1 family.</text>
</comment>
<dbReference type="PANTHER" id="PTHR37423:SF2">
    <property type="entry name" value="MEMBRANE-BOUND LYTIC MUREIN TRANSGLYCOSYLASE C"/>
    <property type="match status" value="1"/>
</dbReference>
<dbReference type="InterPro" id="IPR000189">
    <property type="entry name" value="Transglyc_AS"/>
</dbReference>
<feature type="domain" description="Transglycosylase SLT" evidence="5">
    <location>
        <begin position="542"/>
        <end position="644"/>
    </location>
</feature>
<dbReference type="GO" id="GO:0004553">
    <property type="term" value="F:hydrolase activity, hydrolyzing O-glycosyl compounds"/>
    <property type="evidence" value="ECO:0007669"/>
    <property type="project" value="InterPro"/>
</dbReference>
<organism evidence="6 7">
    <name type="scientific">Rhodoblastus acidophilus</name>
    <name type="common">Rhodopseudomonas acidophila</name>
    <dbReference type="NCBI Taxonomy" id="1074"/>
    <lineage>
        <taxon>Bacteria</taxon>
        <taxon>Pseudomonadati</taxon>
        <taxon>Pseudomonadota</taxon>
        <taxon>Alphaproteobacteria</taxon>
        <taxon>Hyphomicrobiales</taxon>
        <taxon>Rhodoblastaceae</taxon>
        <taxon>Rhodoblastus</taxon>
    </lineage>
</organism>
<evidence type="ECO:0000256" key="2">
    <source>
        <dbReference type="ARBA" id="ARBA00009387"/>
    </source>
</evidence>
<evidence type="ECO:0000256" key="1">
    <source>
        <dbReference type="ARBA" id="ARBA00007734"/>
    </source>
</evidence>
<proteinExistence type="inferred from homology"/>
<name>A0A212RIE7_RHOAC</name>
<dbReference type="RefSeq" id="WP_088520727.1">
    <property type="nucleotide sequence ID" value="NZ_FYDG01000004.1"/>
</dbReference>
<dbReference type="InterPro" id="IPR008939">
    <property type="entry name" value="Lytic_TGlycosylase_superhlx_U"/>
</dbReference>
<dbReference type="Gene3D" id="1.10.530.10">
    <property type="match status" value="1"/>
</dbReference>
<dbReference type="Proteomes" id="UP000198418">
    <property type="component" value="Unassembled WGS sequence"/>
</dbReference>
<accession>A0A212RIE7</accession>
<gene>
    <name evidence="6" type="ORF">SAMN06265338_104289</name>
</gene>
<dbReference type="GO" id="GO:0000270">
    <property type="term" value="P:peptidoglycan metabolic process"/>
    <property type="evidence" value="ECO:0007669"/>
    <property type="project" value="InterPro"/>
</dbReference>
<evidence type="ECO:0000313" key="7">
    <source>
        <dbReference type="Proteomes" id="UP000198418"/>
    </source>
</evidence>
<dbReference type="InterPro" id="IPR008258">
    <property type="entry name" value="Transglycosylase_SLT_dom_1"/>
</dbReference>
<dbReference type="SUPFAM" id="SSF48435">
    <property type="entry name" value="Bacterial muramidases"/>
    <property type="match status" value="1"/>
</dbReference>
<dbReference type="Gene3D" id="1.25.20.10">
    <property type="entry name" value="Bacterial muramidases"/>
    <property type="match status" value="1"/>
</dbReference>
<dbReference type="OrthoDB" id="9815002at2"/>
<dbReference type="SUPFAM" id="SSF53955">
    <property type="entry name" value="Lysozyme-like"/>
    <property type="match status" value="1"/>
</dbReference>
<dbReference type="GO" id="GO:0016020">
    <property type="term" value="C:membrane"/>
    <property type="evidence" value="ECO:0007669"/>
    <property type="project" value="InterPro"/>
</dbReference>
<keyword evidence="3" id="KW-0732">Signal</keyword>
<dbReference type="InterPro" id="IPR023346">
    <property type="entry name" value="Lysozyme-like_dom_sf"/>
</dbReference>
<dbReference type="GO" id="GO:0008933">
    <property type="term" value="F:peptidoglycan lytic transglycosylase activity"/>
    <property type="evidence" value="ECO:0007669"/>
    <property type="project" value="InterPro"/>
</dbReference>
<sequence>MRKARVLKLTALSVTALSVGVAVPALLSTVWRGPPPTLALRAPPSAAPGSNGQSADGTAALQPGALENVPSAQAMAASHDLSGVAEALRHYHDGDGKGGDAALATRDPLVRAAAEWVFLRAKPAEAGLARHRDFLAAHPDWPSAALRRHAEELAGAEELHPERARAYLAAWPPTGPAGLLAQALLDGDDSASLEQARALWRTADLTPALEKRLLKHFGSRLTRDDHLYRAGRLWLREQKPAAARAAVLAGKDGDLLLRAATAVADGTPLPKATAKLSAVDRDAAILQFARIHALRKAGKIDEAVKMMLAVAPAAEAQSADEWWVERRLLARKLLDAGDASRAYKIAAGHAAASEEARLEAEFHAGWIALRFLNDPALAAPHFETMARIAHTPASVARAAYWRGRAEEARGGDARGLYAQAARDSETYYGQLARARFGDEPLALAPPPAPATGDARAEPVRAAELLFALGEKDTARQLALDASASLPAEQMAALATILAAQDDPHLELLAGKSALSHGVKLPTLAWPIDGAPDFRPLAETSAPRAIVLAIARQESAFKPTARSGVGAMGLMQMMEPTARGVAKRAGVAYDEARLRGDAAFNAQLGAYHLGELLNEYKGSHILAFAAYNAGGGNVAQWIGAYGDPRDRAVDPVDWIERIPFTETRNYVQRVVENLQMYRALLGDRAESQLSVDLRQKVASSQ</sequence>
<protein>
    <submittedName>
        <fullName evidence="6">Soluble lytic murein transglycosylase</fullName>
    </submittedName>
</protein>
<evidence type="ECO:0000313" key="6">
    <source>
        <dbReference type="EMBL" id="SNB72193.1"/>
    </source>
</evidence>
<dbReference type="GO" id="GO:0042597">
    <property type="term" value="C:periplasmic space"/>
    <property type="evidence" value="ECO:0007669"/>
    <property type="project" value="InterPro"/>
</dbReference>
<dbReference type="Pfam" id="PF01464">
    <property type="entry name" value="SLT"/>
    <property type="match status" value="1"/>
</dbReference>
<feature type="region of interest" description="Disordered" evidence="4">
    <location>
        <begin position="39"/>
        <end position="59"/>
    </location>
</feature>
<dbReference type="EMBL" id="FYDG01000004">
    <property type="protein sequence ID" value="SNB72193.1"/>
    <property type="molecule type" value="Genomic_DNA"/>
</dbReference>
<comment type="similarity">
    <text evidence="1">Belongs to the transglycosylase Slt family.</text>
</comment>
<evidence type="ECO:0000256" key="3">
    <source>
        <dbReference type="ARBA" id="ARBA00022729"/>
    </source>
</evidence>
<evidence type="ECO:0000259" key="5">
    <source>
        <dbReference type="Pfam" id="PF01464"/>
    </source>
</evidence>
<reference evidence="7" key="1">
    <citation type="submission" date="2017-06" db="EMBL/GenBank/DDBJ databases">
        <authorList>
            <person name="Varghese N."/>
            <person name="Submissions S."/>
        </authorList>
    </citation>
    <scope>NUCLEOTIDE SEQUENCE [LARGE SCALE GENOMIC DNA]</scope>
    <source>
        <strain evidence="7">DSM 137</strain>
    </source>
</reference>
<dbReference type="AlphaFoldDB" id="A0A212RIE7"/>
<evidence type="ECO:0000256" key="4">
    <source>
        <dbReference type="SAM" id="MobiDB-lite"/>
    </source>
</evidence>
<keyword evidence="7" id="KW-1185">Reference proteome</keyword>